<dbReference type="AlphaFoldDB" id="A0A1L7I062"/>
<dbReference type="EMBL" id="CP016359">
    <property type="protein sequence ID" value="APU66981.1"/>
    <property type="molecule type" value="Genomic_DNA"/>
</dbReference>
<dbReference type="KEGG" id="gfl:GRFL_0257"/>
<protein>
    <submittedName>
        <fullName evidence="1">Uncharacterized protein</fullName>
    </submittedName>
</protein>
<dbReference type="Proteomes" id="UP000186230">
    <property type="component" value="Chromosome"/>
</dbReference>
<dbReference type="RefSeq" id="WP_157492987.1">
    <property type="nucleotide sequence ID" value="NZ_AMRU01000008.1"/>
</dbReference>
<evidence type="ECO:0000313" key="2">
    <source>
        <dbReference type="Proteomes" id="UP000186230"/>
    </source>
</evidence>
<reference evidence="1 2" key="1">
    <citation type="submission" date="2016-07" db="EMBL/GenBank/DDBJ databases">
        <title>Multi-omics approach to identify versatile polysaccharide utilization systems of a marine flavobacterium Gramella flava.</title>
        <authorList>
            <person name="Tang K."/>
        </authorList>
    </citation>
    <scope>NUCLEOTIDE SEQUENCE [LARGE SCALE GENOMIC DNA]</scope>
    <source>
        <strain evidence="1 2">JLT2011</strain>
    </source>
</reference>
<keyword evidence="2" id="KW-1185">Reference proteome</keyword>
<organism evidence="1 2">
    <name type="scientific">Christiangramia flava JLT2011</name>
    <dbReference type="NCBI Taxonomy" id="1229726"/>
    <lineage>
        <taxon>Bacteria</taxon>
        <taxon>Pseudomonadati</taxon>
        <taxon>Bacteroidota</taxon>
        <taxon>Flavobacteriia</taxon>
        <taxon>Flavobacteriales</taxon>
        <taxon>Flavobacteriaceae</taxon>
        <taxon>Christiangramia</taxon>
    </lineage>
</organism>
<evidence type="ECO:0000313" key="1">
    <source>
        <dbReference type="EMBL" id="APU66981.1"/>
    </source>
</evidence>
<sequence length="51" mass="6010">MDQTFFYVVMAISLIMMLVIWINLIRNNEKQEKIISKYSKEIASIKRSANS</sequence>
<name>A0A1L7I062_9FLAO</name>
<accession>A0A1L7I062</accession>
<proteinExistence type="predicted"/>
<gene>
    <name evidence="1" type="ORF">GRFL_0257</name>
</gene>